<comment type="caution">
    <text evidence="2">The sequence shown here is derived from an EMBL/GenBank/DDBJ whole genome shotgun (WGS) entry which is preliminary data.</text>
</comment>
<feature type="transmembrane region" description="Helical" evidence="1">
    <location>
        <begin position="251"/>
        <end position="271"/>
    </location>
</feature>
<reference evidence="2 3" key="1">
    <citation type="submission" date="2024-05" db="EMBL/GenBank/DDBJ databases">
        <title>A draft genome resource for the thread blight pathogen Marasmius tenuissimus strain MS-2.</title>
        <authorList>
            <person name="Yulfo-Soto G.E."/>
            <person name="Baruah I.K."/>
            <person name="Amoako-Attah I."/>
            <person name="Bukari Y."/>
            <person name="Meinhardt L.W."/>
            <person name="Bailey B.A."/>
            <person name="Cohen S.P."/>
        </authorList>
    </citation>
    <scope>NUCLEOTIDE SEQUENCE [LARGE SCALE GENOMIC DNA]</scope>
    <source>
        <strain evidence="2 3">MS-2</strain>
    </source>
</reference>
<evidence type="ECO:0000256" key="1">
    <source>
        <dbReference type="SAM" id="Phobius"/>
    </source>
</evidence>
<dbReference type="PANTHER" id="PTHR32251">
    <property type="entry name" value="3-OXO-5-ALPHA-STEROID 4-DEHYDROGENASE"/>
    <property type="match status" value="1"/>
</dbReference>
<name>A0ABR2ZA95_9AGAR</name>
<keyword evidence="1" id="KW-0812">Transmembrane</keyword>
<keyword evidence="3" id="KW-1185">Reference proteome</keyword>
<dbReference type="Proteomes" id="UP001437256">
    <property type="component" value="Unassembled WGS sequence"/>
</dbReference>
<dbReference type="PROSITE" id="PS50244">
    <property type="entry name" value="S5A_REDUCTASE"/>
    <property type="match status" value="1"/>
</dbReference>
<keyword evidence="1" id="KW-1133">Transmembrane helix</keyword>
<keyword evidence="1" id="KW-0472">Membrane</keyword>
<accession>A0ABR2ZA95</accession>
<gene>
    <name evidence="2" type="ORF">AAF712_015537</name>
</gene>
<feature type="transmembrane region" description="Helical" evidence="1">
    <location>
        <begin position="212"/>
        <end position="231"/>
    </location>
</feature>
<dbReference type="PANTHER" id="PTHR32251:SF15">
    <property type="entry name" value="3-OXO-5-ALPHA-STEROID 4-DEHYDROGENASE (DUF1295)"/>
    <property type="match status" value="1"/>
</dbReference>
<evidence type="ECO:0008006" key="4">
    <source>
        <dbReference type="Google" id="ProtNLM"/>
    </source>
</evidence>
<evidence type="ECO:0000313" key="3">
    <source>
        <dbReference type="Proteomes" id="UP001437256"/>
    </source>
</evidence>
<proteinExistence type="predicted"/>
<organism evidence="2 3">
    <name type="scientific">Marasmius tenuissimus</name>
    <dbReference type="NCBI Taxonomy" id="585030"/>
    <lineage>
        <taxon>Eukaryota</taxon>
        <taxon>Fungi</taxon>
        <taxon>Dikarya</taxon>
        <taxon>Basidiomycota</taxon>
        <taxon>Agaricomycotina</taxon>
        <taxon>Agaricomycetes</taxon>
        <taxon>Agaricomycetidae</taxon>
        <taxon>Agaricales</taxon>
        <taxon>Marasmiineae</taxon>
        <taxon>Marasmiaceae</taxon>
        <taxon>Marasmius</taxon>
    </lineage>
</organism>
<dbReference type="Pfam" id="PF06966">
    <property type="entry name" value="DUF1295"/>
    <property type="match status" value="1"/>
</dbReference>
<protein>
    <recommendedName>
        <fullName evidence="4">Steroid 5-alpha reductase C-terminal domain-containing protein</fullName>
    </recommendedName>
</protein>
<dbReference type="Gene3D" id="1.20.120.1630">
    <property type="match status" value="1"/>
</dbReference>
<dbReference type="InterPro" id="IPR010721">
    <property type="entry name" value="UstE-like"/>
</dbReference>
<sequence length="290" mass="31901">MSSSGNRQPHPFIQRGSGGGSFLNKLLFTLGRAGDIPLQHQILAHGLGHSIIRTLGSQPILSYPPAANQGNALTSFLGLSPYRTILLGMSVGSVVKQVIHIFRISQEDIGTRGALGVSAFNAVSNSLNTLIFSAAATSVITTPSDEWDLSSPQLVVGAAMFVVGIALEWISEEQRKAFKDDFRNKGKVYSGGLFGWARHINYGGYTLWRSGFALAAGGWWFGAIVASFFSYQFATSSIPELDEYCSNRVSYVAFIYVRVDELMGFLLSQYLTQWAEYKRRVPYKLLPYIY</sequence>
<dbReference type="EMBL" id="JBBXMP010000431">
    <property type="protein sequence ID" value="KAL0057811.1"/>
    <property type="molecule type" value="Genomic_DNA"/>
</dbReference>
<evidence type="ECO:0000313" key="2">
    <source>
        <dbReference type="EMBL" id="KAL0057811.1"/>
    </source>
</evidence>